<evidence type="ECO:0000259" key="2">
    <source>
        <dbReference type="Pfam" id="PF14351"/>
    </source>
</evidence>
<evidence type="ECO:0000313" key="4">
    <source>
        <dbReference type="Proteomes" id="UP000321907"/>
    </source>
</evidence>
<dbReference type="Proteomes" id="UP000321907">
    <property type="component" value="Unassembled WGS sequence"/>
</dbReference>
<feature type="transmembrane region" description="Helical" evidence="1">
    <location>
        <begin position="123"/>
        <end position="141"/>
    </location>
</feature>
<name>A0A5C7FTA5_9BACT</name>
<accession>A0A5C7FTA5</accession>
<feature type="transmembrane region" description="Helical" evidence="1">
    <location>
        <begin position="321"/>
        <end position="339"/>
    </location>
</feature>
<keyword evidence="1" id="KW-0472">Membrane</keyword>
<feature type="transmembrane region" description="Helical" evidence="1">
    <location>
        <begin position="286"/>
        <end position="315"/>
    </location>
</feature>
<feature type="transmembrane region" description="Helical" evidence="1">
    <location>
        <begin position="346"/>
        <end position="366"/>
    </location>
</feature>
<proteinExistence type="predicted"/>
<dbReference type="InterPro" id="IPR025513">
    <property type="entry name" value="DUF4401"/>
</dbReference>
<gene>
    <name evidence="3" type="ORF">FUA23_09665</name>
</gene>
<dbReference type="Pfam" id="PF14351">
    <property type="entry name" value="DUF4401"/>
    <property type="match status" value="1"/>
</dbReference>
<feature type="transmembrane region" description="Helical" evidence="1">
    <location>
        <begin position="235"/>
        <end position="255"/>
    </location>
</feature>
<evidence type="ECO:0000256" key="1">
    <source>
        <dbReference type="SAM" id="Phobius"/>
    </source>
</evidence>
<feature type="transmembrane region" description="Helical" evidence="1">
    <location>
        <begin position="46"/>
        <end position="66"/>
    </location>
</feature>
<protein>
    <submittedName>
        <fullName evidence="3">DUF4401 domain-containing protein</fullName>
    </submittedName>
</protein>
<dbReference type="AlphaFoldDB" id="A0A5C7FTA5"/>
<feature type="transmembrane region" description="Helical" evidence="1">
    <location>
        <begin position="96"/>
        <end position="117"/>
    </location>
</feature>
<dbReference type="RefSeq" id="WP_147930535.1">
    <property type="nucleotide sequence ID" value="NZ_VOXD01000012.1"/>
</dbReference>
<dbReference type="EMBL" id="VOXD01000012">
    <property type="protein sequence ID" value="TXF89705.1"/>
    <property type="molecule type" value="Genomic_DNA"/>
</dbReference>
<feature type="domain" description="DUF4401" evidence="2">
    <location>
        <begin position="44"/>
        <end position="368"/>
    </location>
</feature>
<reference evidence="3 4" key="1">
    <citation type="submission" date="2019-08" db="EMBL/GenBank/DDBJ databases">
        <title>Lewinella sp. strain SSH13 Genome sequencing and assembly.</title>
        <authorList>
            <person name="Kim I."/>
        </authorList>
    </citation>
    <scope>NUCLEOTIDE SEQUENCE [LARGE SCALE GENOMIC DNA]</scope>
    <source>
        <strain evidence="3 4">SSH13</strain>
    </source>
</reference>
<keyword evidence="4" id="KW-1185">Reference proteome</keyword>
<organism evidence="3 4">
    <name type="scientific">Neolewinella aurantiaca</name>
    <dbReference type="NCBI Taxonomy" id="2602767"/>
    <lineage>
        <taxon>Bacteria</taxon>
        <taxon>Pseudomonadati</taxon>
        <taxon>Bacteroidota</taxon>
        <taxon>Saprospiria</taxon>
        <taxon>Saprospirales</taxon>
        <taxon>Lewinellaceae</taxon>
        <taxon>Neolewinella</taxon>
    </lineage>
</organism>
<sequence>MTEKKLLEELDQLERELGRPLQIDQPALLHEFHDDQEHEGTLGMKVLSIVSAFIATGFFIGFTFLIGLNSTLAFAVMGTIMLGAGCVFCRRDLLGILGEAFGVALMVCGFPLFLAGMSDVTNTETGMALAALALAVLILVITENKIITFLATVTMGGCMLFLAHDDYGRFGAHLYVGFFAIALTLWVQSEALLLKSSGLLARRYDGVRTGLILALLIGAGYLSDFRFWMDLPRLPNWYASVALVPLLFWLVYDLLKRFNHSQGRVGTEMPATAKATGPVLSPLQRLYLAGLLALLIPTIFAPALSATLLCLLLAWKAGYRTGTALAVIALIYFISRYYYDMNLSLLTKSIILSTSGGLFLAAWALLRKKISSHETTAPGPGGR</sequence>
<keyword evidence="1" id="KW-0812">Transmembrane</keyword>
<comment type="caution">
    <text evidence="3">The sequence shown here is derived from an EMBL/GenBank/DDBJ whole genome shotgun (WGS) entry which is preliminary data.</text>
</comment>
<dbReference type="OrthoDB" id="674818at2"/>
<feature type="transmembrane region" description="Helical" evidence="1">
    <location>
        <begin position="170"/>
        <end position="194"/>
    </location>
</feature>
<feature type="transmembrane region" description="Helical" evidence="1">
    <location>
        <begin position="206"/>
        <end position="223"/>
    </location>
</feature>
<evidence type="ECO:0000313" key="3">
    <source>
        <dbReference type="EMBL" id="TXF89705.1"/>
    </source>
</evidence>
<keyword evidence="1" id="KW-1133">Transmembrane helix</keyword>
<feature type="transmembrane region" description="Helical" evidence="1">
    <location>
        <begin position="72"/>
        <end position="89"/>
    </location>
</feature>